<dbReference type="PANTHER" id="PTHR45830">
    <property type="entry name" value="SERPENTINE RECEPTOR, CLASS I"/>
    <property type="match status" value="1"/>
</dbReference>
<reference evidence="3" key="1">
    <citation type="submission" date="2011-07" db="EMBL/GenBank/DDBJ databases">
        <authorList>
            <consortium name="Caenorhabditis brenneri Sequencing and Analysis Consortium"/>
            <person name="Wilson R.K."/>
        </authorList>
    </citation>
    <scope>NUCLEOTIDE SEQUENCE [LARGE SCALE GENOMIC DNA]</scope>
    <source>
        <strain evidence="3">PB2801</strain>
    </source>
</reference>
<evidence type="ECO:0000256" key="1">
    <source>
        <dbReference type="SAM" id="Phobius"/>
    </source>
</evidence>
<dbReference type="AlphaFoldDB" id="G0NBG3"/>
<dbReference type="OrthoDB" id="10516515at2759"/>
<feature type="transmembrane region" description="Helical" evidence="1">
    <location>
        <begin position="176"/>
        <end position="203"/>
    </location>
</feature>
<dbReference type="eggNOG" id="ENOG502TIH3">
    <property type="taxonomic scope" value="Eukaryota"/>
</dbReference>
<evidence type="ECO:0000313" key="3">
    <source>
        <dbReference type="Proteomes" id="UP000008068"/>
    </source>
</evidence>
<dbReference type="HOGENOM" id="CLU_069212_0_0_1"/>
<proteinExistence type="predicted"/>
<dbReference type="InParanoid" id="G0NBG3"/>
<dbReference type="EMBL" id="GL379858">
    <property type="protein sequence ID" value="EGT56937.1"/>
    <property type="molecule type" value="Genomic_DNA"/>
</dbReference>
<keyword evidence="3" id="KW-1185">Reference proteome</keyword>
<evidence type="ECO:0000313" key="2">
    <source>
        <dbReference type="EMBL" id="EGT56937.1"/>
    </source>
</evidence>
<dbReference type="Pfam" id="PF10327">
    <property type="entry name" value="7TM_GPCR_Sri"/>
    <property type="match status" value="1"/>
</dbReference>
<keyword evidence="1" id="KW-0812">Transmembrane</keyword>
<dbReference type="Proteomes" id="UP000008068">
    <property type="component" value="Unassembled WGS sequence"/>
</dbReference>
<feature type="transmembrane region" description="Helical" evidence="1">
    <location>
        <begin position="134"/>
        <end position="155"/>
    </location>
</feature>
<protein>
    <submittedName>
        <fullName evidence="2">Uncharacterized protein</fullName>
    </submittedName>
</protein>
<keyword evidence="1" id="KW-0472">Membrane</keyword>
<feature type="transmembrane region" description="Helical" evidence="1">
    <location>
        <begin position="29"/>
        <end position="52"/>
    </location>
</feature>
<gene>
    <name evidence="2" type="ORF">CAEBREN_12405</name>
</gene>
<organism evidence="3">
    <name type="scientific">Caenorhabditis brenneri</name>
    <name type="common">Nematode worm</name>
    <dbReference type="NCBI Taxonomy" id="135651"/>
    <lineage>
        <taxon>Eukaryota</taxon>
        <taxon>Metazoa</taxon>
        <taxon>Ecdysozoa</taxon>
        <taxon>Nematoda</taxon>
        <taxon>Chromadorea</taxon>
        <taxon>Rhabditida</taxon>
        <taxon>Rhabditina</taxon>
        <taxon>Rhabditomorpha</taxon>
        <taxon>Rhabditoidea</taxon>
        <taxon>Rhabditidae</taxon>
        <taxon>Peloderinae</taxon>
        <taxon>Caenorhabditis</taxon>
    </lineage>
</organism>
<dbReference type="InterPro" id="IPR019429">
    <property type="entry name" value="7TM_GPCR_serpentine_rcpt_Sri"/>
</dbReference>
<sequence>MGIFGGLVNLHPFPGVYCQGLLSRHFSAFTLFMVWCLLFCVYGYSIFIVVLTRLQIVARRGKTFDCSQKYYNIAYFIIALFVFIPVPGMMAMTYGTKERMEEFVRIHFPNNIKVMEHVGVHIFTELEKTETVQFVMVFTVVGGFLYLLVMHILIYRETRVNSIQKRNRHIKEHLKTLYKMIVQTTFVGAFMTISCLLIMKSFFNDPSVDSRISNTIAYSCLCAGSIPSQILMISRNTAYKNFVLRRKPSIASNQQTRRSII</sequence>
<feature type="transmembrane region" description="Helical" evidence="1">
    <location>
        <begin position="73"/>
        <end position="94"/>
    </location>
</feature>
<dbReference type="OMA" id="GAFMTIS"/>
<keyword evidence="1" id="KW-1133">Transmembrane helix</keyword>
<dbReference type="PANTHER" id="PTHR45830:SF14">
    <property type="entry name" value="SERPENTINE RECEPTOR, CLASS T"/>
    <property type="match status" value="1"/>
</dbReference>
<name>G0NBG3_CAEBE</name>
<accession>G0NBG3</accession>